<sequence length="249" mass="27520">MQSLCTLSASELNSSLGRIEREYLPQETLMELLLDKIENKARICGVEEIHPPLAQWTGVKLYTDGRVHEISWGVKGLIGEIDLQLVPESVTAIMLWENTLHGSLNLSCLPDGMKELYCSQNAFTGTIDLIHLPSSMTGLSASFNELSGSLNLQQLPRRLLTLYLNNNAFSGSISLINLPSTMTTLNLSMNDLSGKTNFENLPTAMEYLNVSNTQLSGEIKVFSGESGQRGKRVCAEYSNIVVIKEKYTK</sequence>
<dbReference type="SUPFAM" id="SSF52058">
    <property type="entry name" value="L domain-like"/>
    <property type="match status" value="1"/>
</dbReference>
<name>A0A7S4KTR8_9EUKA</name>
<organism evidence="1">
    <name type="scientific">Paramoeba aestuarina</name>
    <dbReference type="NCBI Taxonomy" id="180227"/>
    <lineage>
        <taxon>Eukaryota</taxon>
        <taxon>Amoebozoa</taxon>
        <taxon>Discosea</taxon>
        <taxon>Flabellinia</taxon>
        <taxon>Dactylopodida</taxon>
        <taxon>Paramoebidae</taxon>
        <taxon>Paramoeba</taxon>
    </lineage>
</organism>
<gene>
    <name evidence="1" type="ORF">NAES01612_LOCUS11233</name>
</gene>
<dbReference type="PANTHER" id="PTHR48010">
    <property type="entry name" value="OS05G0588300 PROTEIN"/>
    <property type="match status" value="1"/>
</dbReference>
<evidence type="ECO:0000313" key="1">
    <source>
        <dbReference type="EMBL" id="CAE2305214.1"/>
    </source>
</evidence>
<dbReference type="PANTHER" id="PTHR48010:SF58">
    <property type="entry name" value="RECEPTOR PROTEIN KINASE-LIKE PROTEIN ZAR1"/>
    <property type="match status" value="1"/>
</dbReference>
<dbReference type="AlphaFoldDB" id="A0A7S4KTR8"/>
<evidence type="ECO:0008006" key="2">
    <source>
        <dbReference type="Google" id="ProtNLM"/>
    </source>
</evidence>
<accession>A0A7S4KTR8</accession>
<proteinExistence type="predicted"/>
<protein>
    <recommendedName>
        <fullName evidence="2">Leucine-rich repeat protein</fullName>
    </recommendedName>
</protein>
<dbReference type="InterPro" id="IPR050994">
    <property type="entry name" value="At_inactive_RLKs"/>
</dbReference>
<reference evidence="1" key="1">
    <citation type="submission" date="2021-01" db="EMBL/GenBank/DDBJ databases">
        <authorList>
            <person name="Corre E."/>
            <person name="Pelletier E."/>
            <person name="Niang G."/>
            <person name="Scheremetjew M."/>
            <person name="Finn R."/>
            <person name="Kale V."/>
            <person name="Holt S."/>
            <person name="Cochrane G."/>
            <person name="Meng A."/>
            <person name="Brown T."/>
            <person name="Cohen L."/>
        </authorList>
    </citation>
    <scope>NUCLEOTIDE SEQUENCE</scope>
    <source>
        <strain evidence="1">SoJaBio B1-5/56/2</strain>
    </source>
</reference>
<dbReference type="EMBL" id="HBKR01016946">
    <property type="protein sequence ID" value="CAE2305214.1"/>
    <property type="molecule type" value="Transcribed_RNA"/>
</dbReference>
<dbReference type="Gene3D" id="3.80.10.10">
    <property type="entry name" value="Ribonuclease Inhibitor"/>
    <property type="match status" value="1"/>
</dbReference>
<dbReference type="InterPro" id="IPR032675">
    <property type="entry name" value="LRR_dom_sf"/>
</dbReference>